<feature type="chain" id="PRO_5044787884" evidence="1">
    <location>
        <begin position="30"/>
        <end position="168"/>
    </location>
</feature>
<keyword evidence="1" id="KW-0732">Signal</keyword>
<organism evidence="2 3">
    <name type="scientific">Heterodera schachtii</name>
    <name type="common">Sugarbeet cyst nematode worm</name>
    <name type="synonym">Tylenchus schachtii</name>
    <dbReference type="NCBI Taxonomy" id="97005"/>
    <lineage>
        <taxon>Eukaryota</taxon>
        <taxon>Metazoa</taxon>
        <taxon>Ecdysozoa</taxon>
        <taxon>Nematoda</taxon>
        <taxon>Chromadorea</taxon>
        <taxon>Rhabditida</taxon>
        <taxon>Tylenchina</taxon>
        <taxon>Tylenchomorpha</taxon>
        <taxon>Tylenchoidea</taxon>
        <taxon>Heteroderidae</taxon>
        <taxon>Heteroderinae</taxon>
        <taxon>Heterodera</taxon>
    </lineage>
</organism>
<gene>
    <name evidence="2" type="ORF">niasHS_011857</name>
</gene>
<comment type="caution">
    <text evidence="2">The sequence shown here is derived from an EMBL/GenBank/DDBJ whole genome shotgun (WGS) entry which is preliminary data.</text>
</comment>
<accession>A0ABD2INY4</accession>
<evidence type="ECO:0000256" key="1">
    <source>
        <dbReference type="SAM" id="SignalP"/>
    </source>
</evidence>
<dbReference type="AlphaFoldDB" id="A0ABD2INY4"/>
<name>A0ABD2INY4_HETSC</name>
<feature type="signal peptide" evidence="1">
    <location>
        <begin position="1"/>
        <end position="29"/>
    </location>
</feature>
<dbReference type="EMBL" id="JBICCN010000264">
    <property type="protein sequence ID" value="KAL3081772.1"/>
    <property type="molecule type" value="Genomic_DNA"/>
</dbReference>
<keyword evidence="3" id="KW-1185">Reference proteome</keyword>
<proteinExistence type="predicted"/>
<reference evidence="2 3" key="1">
    <citation type="submission" date="2024-10" db="EMBL/GenBank/DDBJ databases">
        <authorList>
            <person name="Kim D."/>
        </authorList>
    </citation>
    <scope>NUCLEOTIDE SEQUENCE [LARGE SCALE GENOMIC DNA]</scope>
    <source>
        <strain evidence="2">Taebaek</strain>
    </source>
</reference>
<evidence type="ECO:0000313" key="3">
    <source>
        <dbReference type="Proteomes" id="UP001620645"/>
    </source>
</evidence>
<dbReference type="Proteomes" id="UP001620645">
    <property type="component" value="Unassembled WGS sequence"/>
</dbReference>
<sequence>MVVKCSLLPSIFAVLLLFLISALLEHGHALNCKVALETETLKFKKQSKCPQGTHCAAIFCSSAENGFYTNMWSCFTRDANDTKAKCENEGPDKVNEFRANLSAPTATDLKCTCHFGAKDKDMDNEQFVSGSKSTSSSHGVEVPLTASGLFIGGILPLFGGAILGRLNP</sequence>
<evidence type="ECO:0000313" key="2">
    <source>
        <dbReference type="EMBL" id="KAL3081772.1"/>
    </source>
</evidence>
<protein>
    <submittedName>
        <fullName evidence="2">Uncharacterized protein</fullName>
    </submittedName>
</protein>